<name>A0A1E5LCB0_9BACI</name>
<keyword evidence="1" id="KW-0472">Membrane</keyword>
<sequence>MNFFITMIGELGYHGGLGALVAYVIGRKKVSQNHLWLLLLIGFVAGISPDLTLAFQVADSILYAILGAATPLGIISSVLYSLSHSIFIAPSFSLGMAIIIRRFLPELNLQTRWMIMFFSLLIGHLSMDFLDNGLPILFPIMSEKNIGLNLLNGTDGFLIVLFISLLALIILGRNNTKRKWTLSIIAIGVALFGSYVGFKGYSESTIQQQLSEQYPDVDVYLKPASSNPFSSNLWTYEVRLESGNPIRIIYGQGSFSKLNEQERILQTELGYKLSVKELTFEDQQYFIGINYKITDSDDESNYETDVKEEDLFVFLHDKKAEELVEIKSEKRERILSELPSMNDEQITYQNPAITIEGFNNSTN</sequence>
<keyword evidence="1" id="KW-0812">Transmembrane</keyword>
<dbReference type="OrthoDB" id="2677871at2"/>
<feature type="transmembrane region" description="Helical" evidence="1">
    <location>
        <begin position="35"/>
        <end position="54"/>
    </location>
</feature>
<evidence type="ECO:0000313" key="3">
    <source>
        <dbReference type="Proteomes" id="UP000095209"/>
    </source>
</evidence>
<organism evidence="2 3">
    <name type="scientific">Bacillus solimangrovi</name>
    <dbReference type="NCBI Taxonomy" id="1305675"/>
    <lineage>
        <taxon>Bacteria</taxon>
        <taxon>Bacillati</taxon>
        <taxon>Bacillota</taxon>
        <taxon>Bacilli</taxon>
        <taxon>Bacillales</taxon>
        <taxon>Bacillaceae</taxon>
        <taxon>Bacillus</taxon>
    </lineage>
</organism>
<dbReference type="Proteomes" id="UP000095209">
    <property type="component" value="Unassembled WGS sequence"/>
</dbReference>
<proteinExistence type="predicted"/>
<keyword evidence="1" id="KW-1133">Transmembrane helix</keyword>
<comment type="caution">
    <text evidence="2">The sequence shown here is derived from an EMBL/GenBank/DDBJ whole genome shotgun (WGS) entry which is preliminary data.</text>
</comment>
<dbReference type="RefSeq" id="WP_069718270.1">
    <property type="nucleotide sequence ID" value="NZ_MJEH01000051.1"/>
</dbReference>
<keyword evidence="3" id="KW-1185">Reference proteome</keyword>
<feature type="transmembrane region" description="Helical" evidence="1">
    <location>
        <begin position="180"/>
        <end position="198"/>
    </location>
</feature>
<protein>
    <submittedName>
        <fullName evidence="2">Uncharacterized protein</fullName>
    </submittedName>
</protein>
<feature type="transmembrane region" description="Helical" evidence="1">
    <location>
        <begin position="86"/>
        <end position="104"/>
    </location>
</feature>
<dbReference type="InterPro" id="IPR007404">
    <property type="entry name" value="YdjM-like"/>
</dbReference>
<dbReference type="Pfam" id="PF04307">
    <property type="entry name" value="YdjM"/>
    <property type="match status" value="1"/>
</dbReference>
<feature type="transmembrane region" description="Helical" evidence="1">
    <location>
        <begin position="113"/>
        <end position="130"/>
    </location>
</feature>
<reference evidence="2 3" key="1">
    <citation type="submission" date="2016-08" db="EMBL/GenBank/DDBJ databases">
        <title>Genome of Bacillus solimangrovi GH2-4.</title>
        <authorList>
            <person name="Lim S."/>
            <person name="Kim B.-C."/>
        </authorList>
    </citation>
    <scope>NUCLEOTIDE SEQUENCE [LARGE SCALE GENOMIC DNA]</scope>
    <source>
        <strain evidence="2 3">GH2-4</strain>
    </source>
</reference>
<dbReference type="STRING" id="1305675.BFG57_18000"/>
<feature type="transmembrane region" description="Helical" evidence="1">
    <location>
        <begin position="61"/>
        <end position="80"/>
    </location>
</feature>
<dbReference type="EMBL" id="MJEH01000051">
    <property type="protein sequence ID" value="OEH91701.1"/>
    <property type="molecule type" value="Genomic_DNA"/>
</dbReference>
<gene>
    <name evidence="2" type="ORF">BFG57_18000</name>
</gene>
<feature type="transmembrane region" description="Helical" evidence="1">
    <location>
        <begin position="150"/>
        <end position="171"/>
    </location>
</feature>
<dbReference type="AlphaFoldDB" id="A0A1E5LCB0"/>
<evidence type="ECO:0000313" key="2">
    <source>
        <dbReference type="EMBL" id="OEH91701.1"/>
    </source>
</evidence>
<accession>A0A1E5LCB0</accession>
<evidence type="ECO:0000256" key="1">
    <source>
        <dbReference type="SAM" id="Phobius"/>
    </source>
</evidence>